<accession>A0A284S1Z2</accession>
<dbReference type="STRING" id="47428.A0A284S1Z2"/>
<evidence type="ECO:0000313" key="2">
    <source>
        <dbReference type="Proteomes" id="UP000219338"/>
    </source>
</evidence>
<evidence type="ECO:0008006" key="3">
    <source>
        <dbReference type="Google" id="ProtNLM"/>
    </source>
</evidence>
<dbReference type="EMBL" id="FUEG01000026">
    <property type="protein sequence ID" value="SJL15025.1"/>
    <property type="molecule type" value="Genomic_DNA"/>
</dbReference>
<dbReference type="PANTHER" id="PTHR39596">
    <property type="match status" value="1"/>
</dbReference>
<proteinExistence type="predicted"/>
<keyword evidence="2" id="KW-1185">Reference proteome</keyword>
<name>A0A284S1Z2_ARMOS</name>
<evidence type="ECO:0000313" key="1">
    <source>
        <dbReference type="EMBL" id="SJL15025.1"/>
    </source>
</evidence>
<dbReference type="OrthoDB" id="2895941at2759"/>
<dbReference type="AlphaFoldDB" id="A0A284S1Z2"/>
<gene>
    <name evidence="1" type="ORF">ARMOST_18507</name>
</gene>
<organism evidence="1 2">
    <name type="scientific">Armillaria ostoyae</name>
    <name type="common">Armillaria root rot fungus</name>
    <dbReference type="NCBI Taxonomy" id="47428"/>
    <lineage>
        <taxon>Eukaryota</taxon>
        <taxon>Fungi</taxon>
        <taxon>Dikarya</taxon>
        <taxon>Basidiomycota</taxon>
        <taxon>Agaricomycotina</taxon>
        <taxon>Agaricomycetes</taxon>
        <taxon>Agaricomycetidae</taxon>
        <taxon>Agaricales</taxon>
        <taxon>Marasmiineae</taxon>
        <taxon>Physalacriaceae</taxon>
        <taxon>Armillaria</taxon>
    </lineage>
</organism>
<protein>
    <recommendedName>
        <fullName evidence="3">Heterokaryon incompatibility domain-containing protein</fullName>
    </recommendedName>
</protein>
<reference evidence="2" key="1">
    <citation type="journal article" date="2017" name="Nat. Ecol. Evol.">
        <title>Genome expansion and lineage-specific genetic innovations in the forest pathogenic fungi Armillaria.</title>
        <authorList>
            <person name="Sipos G."/>
            <person name="Prasanna A.N."/>
            <person name="Walter M.C."/>
            <person name="O'Connor E."/>
            <person name="Balint B."/>
            <person name="Krizsan K."/>
            <person name="Kiss B."/>
            <person name="Hess J."/>
            <person name="Varga T."/>
            <person name="Slot J."/>
            <person name="Riley R."/>
            <person name="Boka B."/>
            <person name="Rigling D."/>
            <person name="Barry K."/>
            <person name="Lee J."/>
            <person name="Mihaltcheva S."/>
            <person name="LaButti K."/>
            <person name="Lipzen A."/>
            <person name="Waldron R."/>
            <person name="Moloney N.M."/>
            <person name="Sperisen C."/>
            <person name="Kredics L."/>
            <person name="Vagvoelgyi C."/>
            <person name="Patrignani A."/>
            <person name="Fitzpatrick D."/>
            <person name="Nagy I."/>
            <person name="Doyle S."/>
            <person name="Anderson J.B."/>
            <person name="Grigoriev I.V."/>
            <person name="Gueldener U."/>
            <person name="Muensterkoetter M."/>
            <person name="Nagy L.G."/>
        </authorList>
    </citation>
    <scope>NUCLEOTIDE SEQUENCE [LARGE SCALE GENOMIC DNA]</scope>
    <source>
        <strain evidence="2">C18/9</strain>
    </source>
</reference>
<sequence>MLLWDQALDRLHERLAEHYWNGKPHWKRQNSHIYPFRKSRPEFIPVTAPYMCAAVLYDNLGFWDFPARMNWRVHRYDLQSQSEKLRYGLHTPAISKTDGNDVSVGGKVAFLQAWLFFGALTEVSSLCGLEFDAGKMFASGDPNTVSTAQLNGLPMRLFTASQRRRLAGTRELRSRLYAIARQVQLIITRAGEFEDEHEYTFSECQVLWSIHILLRIILLTFLCHSPQWNIDPKDGMSVSVGDVRYDWAHEGEGRMAELMFDKLVQKGWCKSELSGLGYDMMLFNYFVERPEARRNHTNCVETRCMASQTSEEDYRTVHVSIGCECQSVSVDSERLRDSLSRGRIPKIIVSRNLELSVVHEESYPYIAISHVWADGLGNPFKNALPRCQLRRLRDFMTALSSVHGVTRFRPMALWIDTLCIPVAPHLKEHRKLAIRLLGQTFYDAKIVLVLDRELCSVESQKVSDLELGIRIVSGGWMKRLWTLQEAALSIESKSSLGKMYFQMGDGPVRWNKLLHTFQHMPSKPSSKPLPHPRKPTALASTVQEIKEGLLFGRWVEDSITSRLPSVSDLQPWGWDTQFQRLARAVQNRTTSKSEDEAICLASLANFDLSNILSVQTAEERMQHFYLLLREIPAAIIFVQLPIFSTLDHIPTPNMKNAPFRWAPRSLLLHLTEVMNVHLAYAAQRFAEAEYRMYGICEPDGLHIEQEGFVFQPEDTILYPTGVFEDVDSKEQYCLTWYGTALGSFHREVALIFETTICSKVAIVHIEKRCSRENGTELYATILGHGSVSVQEELVHGELVKGILTPFNQKWCLT</sequence>
<dbReference type="Proteomes" id="UP000219338">
    <property type="component" value="Unassembled WGS sequence"/>
</dbReference>
<dbReference type="PANTHER" id="PTHR39596:SF2">
    <property type="entry name" value="HET DOMAIN PROTEIN (AFU_ORTHOLOGUE AFUA_1G17550)-RELATED"/>
    <property type="match status" value="1"/>
</dbReference>